<protein>
    <submittedName>
        <fullName evidence="1">TIGR03032 family protein</fullName>
    </submittedName>
</protein>
<evidence type="ECO:0000313" key="2">
    <source>
        <dbReference type="Proteomes" id="UP000616151"/>
    </source>
</evidence>
<reference evidence="1" key="1">
    <citation type="submission" date="2021-01" db="EMBL/GenBank/DDBJ databases">
        <authorList>
            <person name="Sun Q."/>
        </authorList>
    </citation>
    <scope>NUCLEOTIDE SEQUENCE</scope>
    <source>
        <strain evidence="1">YIM B02566</strain>
    </source>
</reference>
<accession>A0ACC5R796</accession>
<dbReference type="EMBL" id="JAENHL010000007">
    <property type="protein sequence ID" value="MBK1868371.1"/>
    <property type="molecule type" value="Genomic_DNA"/>
</dbReference>
<keyword evidence="2" id="KW-1185">Reference proteome</keyword>
<name>A0ACC5R796_9HYPH</name>
<gene>
    <name evidence="1" type="ORF">JHL16_18605</name>
</gene>
<sequence length="339" mass="37230">MSGGFPRLLARLDLSLGFTSYQSGKLYLLGRNPKGGGLMVDERLFPKAMGLYAEGHTLALATLFQIQRFENVLDAGQAINHTQDACYVPRITYTTGILDAHDIGLMADGQIVFVNTAYNCLAVPSERHSFTPIWMPPFISALVNEDRCHLNGLAMENGKPRYVTAVSRSDTIDGWRDRRAEGGIVIDVESGEIVCTGLSMPHSPRLVDGRLWLLNSGTGELGEVDLATKSFRPHMFCPGFGRGLAIKGRHAFVGLSKPRYKRFEGLALDDKLKAADSEPWCGIQVIDLDKKTCVEWFRIDGAVAEIYDVAVLSGIACPMSLGFASNEIRNLITHDPLVR</sequence>
<comment type="caution">
    <text evidence="1">The sequence shown here is derived from an EMBL/GenBank/DDBJ whole genome shotgun (WGS) entry which is preliminary data.</text>
</comment>
<organism evidence="1 2">
    <name type="scientific">Taklimakanibacter albus</name>
    <dbReference type="NCBI Taxonomy" id="2800327"/>
    <lineage>
        <taxon>Bacteria</taxon>
        <taxon>Pseudomonadati</taxon>
        <taxon>Pseudomonadota</taxon>
        <taxon>Alphaproteobacteria</taxon>
        <taxon>Hyphomicrobiales</taxon>
        <taxon>Aestuariivirgaceae</taxon>
        <taxon>Taklimakanibacter</taxon>
    </lineage>
</organism>
<evidence type="ECO:0000313" key="1">
    <source>
        <dbReference type="EMBL" id="MBK1868371.1"/>
    </source>
</evidence>
<proteinExistence type="predicted"/>
<dbReference type="Proteomes" id="UP000616151">
    <property type="component" value="Unassembled WGS sequence"/>
</dbReference>